<gene>
    <name evidence="2" type="ORF">UTRI_05526_B</name>
</gene>
<organism evidence="2 3">
    <name type="scientific">Ustilago trichophora</name>
    <dbReference type="NCBI Taxonomy" id="86804"/>
    <lineage>
        <taxon>Eukaryota</taxon>
        <taxon>Fungi</taxon>
        <taxon>Dikarya</taxon>
        <taxon>Basidiomycota</taxon>
        <taxon>Ustilaginomycotina</taxon>
        <taxon>Ustilaginomycetes</taxon>
        <taxon>Ustilaginales</taxon>
        <taxon>Ustilaginaceae</taxon>
        <taxon>Ustilago</taxon>
    </lineage>
</organism>
<sequence length="157" mass="17443">MKLLLLSLVYAAGFVACEDEISFWEQLCAKGANPPADTRFACFQLEKPIGQYHGEVRSSWGGSSAYKLDDQRFFATWLPTPESMVYVYLGQSEWVVTPSANKPDCVSVHTFDHKFNQEVCGGLPVIKLPIPKKNQDAPGKPGKPGSMPWFGYPANLR</sequence>
<evidence type="ECO:0000313" key="3">
    <source>
        <dbReference type="Proteomes" id="UP000324022"/>
    </source>
</evidence>
<evidence type="ECO:0000256" key="1">
    <source>
        <dbReference type="SAM" id="SignalP"/>
    </source>
</evidence>
<evidence type="ECO:0000313" key="2">
    <source>
        <dbReference type="EMBL" id="SPO30850.1"/>
    </source>
</evidence>
<proteinExistence type="predicted"/>
<dbReference type="EMBL" id="OOIN01000035">
    <property type="protein sequence ID" value="SPO30850.1"/>
    <property type="molecule type" value="Genomic_DNA"/>
</dbReference>
<dbReference type="PROSITE" id="PS51257">
    <property type="entry name" value="PROKAR_LIPOPROTEIN"/>
    <property type="match status" value="1"/>
</dbReference>
<dbReference type="AlphaFoldDB" id="A0A5C3EL78"/>
<keyword evidence="3" id="KW-1185">Reference proteome</keyword>
<dbReference type="Proteomes" id="UP000324022">
    <property type="component" value="Unassembled WGS sequence"/>
</dbReference>
<accession>A0A5C3EL78</accession>
<protein>
    <recommendedName>
        <fullName evidence="4">Mig1 protein</fullName>
    </recommendedName>
</protein>
<feature type="chain" id="PRO_5023124688" description="Mig1 protein" evidence="1">
    <location>
        <begin position="18"/>
        <end position="157"/>
    </location>
</feature>
<reference evidence="2 3" key="1">
    <citation type="submission" date="2018-03" db="EMBL/GenBank/DDBJ databases">
        <authorList>
            <person name="Guldener U."/>
        </authorList>
    </citation>
    <scope>NUCLEOTIDE SEQUENCE [LARGE SCALE GENOMIC DNA]</scope>
    <source>
        <strain evidence="2 3">NBRC100155</strain>
    </source>
</reference>
<feature type="signal peptide" evidence="1">
    <location>
        <begin position="1"/>
        <end position="17"/>
    </location>
</feature>
<keyword evidence="1" id="KW-0732">Signal</keyword>
<name>A0A5C3EL78_9BASI</name>
<evidence type="ECO:0008006" key="4">
    <source>
        <dbReference type="Google" id="ProtNLM"/>
    </source>
</evidence>